<reference evidence="1 2" key="1">
    <citation type="submission" date="2024-09" db="EMBL/GenBank/DDBJ databases">
        <authorList>
            <person name="Sun Q."/>
            <person name="Mori K."/>
        </authorList>
    </citation>
    <scope>NUCLEOTIDE SEQUENCE [LARGE SCALE GENOMIC DNA]</scope>
    <source>
        <strain evidence="1 2">TBRC 1851</strain>
    </source>
</reference>
<protein>
    <recommendedName>
        <fullName evidence="3">Glycosyltransferase</fullName>
    </recommendedName>
</protein>
<sequence length="264" mass="28284">MTTPRAVREPATARLPFSDAGPAERTTMAIRHTARNRVSAVSLITALALSGTVLAACGHDNAVAAASTNDYASTGNQASTGHHAGDQAARAALYATMRTLWHQHMEWTYATVVAFAADSPSLKPTIDRLLHNQADIGNAVAPFYGDKAAKSLTKLLTTHIEQAVPVLTAAKSGDKAALNKAVKDWYANARDIADFLATANPAWGRQEMRSMMKMHITQTIGYAGDVLNGRFAAAITKYDKAEKHMAEMADMLSQGLITQFPGKF</sequence>
<keyword evidence="2" id="KW-1185">Reference proteome</keyword>
<dbReference type="EMBL" id="JBHMQT010000006">
    <property type="protein sequence ID" value="MFC0861570.1"/>
    <property type="molecule type" value="Genomic_DNA"/>
</dbReference>
<organism evidence="1 2">
    <name type="scientific">Sphaerimonospora cavernae</name>
    <dbReference type="NCBI Taxonomy" id="1740611"/>
    <lineage>
        <taxon>Bacteria</taxon>
        <taxon>Bacillati</taxon>
        <taxon>Actinomycetota</taxon>
        <taxon>Actinomycetes</taxon>
        <taxon>Streptosporangiales</taxon>
        <taxon>Streptosporangiaceae</taxon>
        <taxon>Sphaerimonospora</taxon>
    </lineage>
</organism>
<comment type="caution">
    <text evidence="1">The sequence shown here is derived from an EMBL/GenBank/DDBJ whole genome shotgun (WGS) entry which is preliminary data.</text>
</comment>
<evidence type="ECO:0000313" key="2">
    <source>
        <dbReference type="Proteomes" id="UP001589870"/>
    </source>
</evidence>
<name>A0ABV6TZE9_9ACTN</name>
<evidence type="ECO:0008006" key="3">
    <source>
        <dbReference type="Google" id="ProtNLM"/>
    </source>
</evidence>
<dbReference type="Proteomes" id="UP001589870">
    <property type="component" value="Unassembled WGS sequence"/>
</dbReference>
<accession>A0ABV6TZE9</accession>
<evidence type="ECO:0000313" key="1">
    <source>
        <dbReference type="EMBL" id="MFC0861570.1"/>
    </source>
</evidence>
<proteinExistence type="predicted"/>
<gene>
    <name evidence="1" type="ORF">ACFHYQ_04580</name>
</gene>
<dbReference type="RefSeq" id="WP_394299803.1">
    <property type="nucleotide sequence ID" value="NZ_JBHMQT010000006.1"/>
</dbReference>